<name>A0ABN6P1G6_9PROT</name>
<proteinExistence type="predicted"/>
<keyword evidence="3" id="KW-1185">Reference proteome</keyword>
<dbReference type="EMBL" id="AP025637">
    <property type="protein sequence ID" value="BDG71464.1"/>
    <property type="molecule type" value="Genomic_DNA"/>
</dbReference>
<reference evidence="2 3" key="1">
    <citation type="journal article" date="2016" name="Microbes Environ.">
        <title>Phylogenetically diverse aerobic anoxygenic phototrophic bacteria isolated from epilithic biofilms in Tama river, Japan.</title>
        <authorList>
            <person name="Hirose S."/>
            <person name="Matsuura K."/>
            <person name="Haruta S."/>
        </authorList>
    </citation>
    <scope>NUCLEOTIDE SEQUENCE [LARGE SCALE GENOMIC DNA]</scope>
    <source>
        <strain evidence="2 3">S08</strain>
    </source>
</reference>
<feature type="signal peptide" evidence="1">
    <location>
        <begin position="1"/>
        <end position="20"/>
    </location>
</feature>
<evidence type="ECO:0000313" key="2">
    <source>
        <dbReference type="EMBL" id="BDG71464.1"/>
    </source>
</evidence>
<dbReference type="Proteomes" id="UP000831327">
    <property type="component" value="Chromosome"/>
</dbReference>
<evidence type="ECO:0000256" key="1">
    <source>
        <dbReference type="SAM" id="SignalP"/>
    </source>
</evidence>
<dbReference type="RefSeq" id="WP_244458739.1">
    <property type="nucleotide sequence ID" value="NZ_AP025637.1"/>
</dbReference>
<gene>
    <name evidence="2" type="ORF">Rmf_13930</name>
</gene>
<accession>A0ABN6P1G6</accession>
<feature type="chain" id="PRO_5046924158" evidence="1">
    <location>
        <begin position="21"/>
        <end position="120"/>
    </location>
</feature>
<protein>
    <submittedName>
        <fullName evidence="2">Uncharacterized protein</fullName>
    </submittedName>
</protein>
<organism evidence="2 3">
    <name type="scientific">Roseomonas fluvialis</name>
    <dbReference type="NCBI Taxonomy" id="1750527"/>
    <lineage>
        <taxon>Bacteria</taxon>
        <taxon>Pseudomonadati</taxon>
        <taxon>Pseudomonadota</taxon>
        <taxon>Alphaproteobacteria</taxon>
        <taxon>Acetobacterales</taxon>
        <taxon>Roseomonadaceae</taxon>
        <taxon>Roseomonas</taxon>
    </lineage>
</organism>
<sequence length="120" mass="12891">MRRWMMGAALAAFAGGGALATQEPDYNAWPLLPAVFESTGGGGIMIGEYEPVVIEDRCLTRFTATTPDGAVYRNIVLFRAVPAQGGILCTDGAWRALDGDAQGTTPFRVFIRDGVRRRAP</sequence>
<evidence type="ECO:0000313" key="3">
    <source>
        <dbReference type="Proteomes" id="UP000831327"/>
    </source>
</evidence>
<keyword evidence="1" id="KW-0732">Signal</keyword>